<dbReference type="Proteomes" id="UP001629113">
    <property type="component" value="Unassembled WGS sequence"/>
</dbReference>
<reference evidence="2 3" key="1">
    <citation type="submission" date="2024-06" db="EMBL/GenBank/DDBJ databases">
        <title>Complete genome of Phlyctema vagabunda strain 19-DSS-EL-015.</title>
        <authorList>
            <person name="Fiorenzani C."/>
        </authorList>
    </citation>
    <scope>NUCLEOTIDE SEQUENCE [LARGE SCALE GENOMIC DNA]</scope>
    <source>
        <strain evidence="2 3">19-DSS-EL-015</strain>
    </source>
</reference>
<comment type="caution">
    <text evidence="2">The sequence shown here is derived from an EMBL/GenBank/DDBJ whole genome shotgun (WGS) entry which is preliminary data.</text>
</comment>
<evidence type="ECO:0000313" key="2">
    <source>
        <dbReference type="EMBL" id="KAL3424498.1"/>
    </source>
</evidence>
<evidence type="ECO:0000313" key="3">
    <source>
        <dbReference type="Proteomes" id="UP001629113"/>
    </source>
</evidence>
<dbReference type="EMBL" id="JBFCZG010000003">
    <property type="protein sequence ID" value="KAL3424498.1"/>
    <property type="molecule type" value="Genomic_DNA"/>
</dbReference>
<sequence>MSTTNSKTLPTRGKQIAATRKGNMNQTQPPTTPANARGKQSVPAKRESLRMSMSPSPIEESTITIDGKTLTVAEIRATGDTILDVVFETTLHCDKSIEGARAMEKMKEECVAAKKKPEAVRKLYRVRTETLKKNSKYFQQLLGSDSFGEGIRMKEAFAYFKEKESEITQAPVEELPRVRIHDDEDSTRTFGRERVFEDMLRIVHGGHHGTESKYISLHYLAVLVTMADRFECMESVSRYLGSSSLSRFKYPSNTTEEIIRKKLLIFSLARIHPMQANGSFENCSKELIAKGSVRWGILDESNVSPARWWNLPEGLEDELAFRRKRIISCLASLQNHFLTLYTSKERQCRLGYDSSGACDSFQLGEMIKFLSSKKLLSLSSFSSVSSDDEDYVWPEAYAGSIDELIAMLRRVPEYQIDKNHSHCGLRKRISAPLDYIGTCFNSGSSIPGPRWFKDRESISWLHYSKDDKAAPGPAFTVAGKPVGAYRDWVWSYAAVTKNGVGNLGGPGSSERSARQLFTADVWDWKSDREIAVVGRAFVDGSLTLKMQ</sequence>
<proteinExistence type="predicted"/>
<keyword evidence="3" id="KW-1185">Reference proteome</keyword>
<protein>
    <submittedName>
        <fullName evidence="2">Hydroxyproline-rich glycoprotein</fullName>
    </submittedName>
</protein>
<accession>A0ABR4PMC9</accession>
<name>A0ABR4PMC9_9HELO</name>
<feature type="region of interest" description="Disordered" evidence="1">
    <location>
        <begin position="1"/>
        <end position="57"/>
    </location>
</feature>
<gene>
    <name evidence="2" type="ORF">PVAG01_03779</name>
</gene>
<organism evidence="2 3">
    <name type="scientific">Phlyctema vagabunda</name>
    <dbReference type="NCBI Taxonomy" id="108571"/>
    <lineage>
        <taxon>Eukaryota</taxon>
        <taxon>Fungi</taxon>
        <taxon>Dikarya</taxon>
        <taxon>Ascomycota</taxon>
        <taxon>Pezizomycotina</taxon>
        <taxon>Leotiomycetes</taxon>
        <taxon>Helotiales</taxon>
        <taxon>Dermateaceae</taxon>
        <taxon>Phlyctema</taxon>
    </lineage>
</organism>
<evidence type="ECO:0000256" key="1">
    <source>
        <dbReference type="SAM" id="MobiDB-lite"/>
    </source>
</evidence>